<dbReference type="GO" id="GO:0030837">
    <property type="term" value="P:negative regulation of actin filament polymerization"/>
    <property type="evidence" value="ECO:0007669"/>
    <property type="project" value="InterPro"/>
</dbReference>
<feature type="non-terminal residue" evidence="2">
    <location>
        <position position="1"/>
    </location>
</feature>
<dbReference type="AlphaFoldDB" id="A0A9P0HLF8"/>
<proteinExistence type="predicted"/>
<accession>A0A9P0HLF8</accession>
<feature type="region of interest" description="Disordered" evidence="1">
    <location>
        <begin position="157"/>
        <end position="194"/>
    </location>
</feature>
<dbReference type="Proteomes" id="UP001152798">
    <property type="component" value="Chromosome 5"/>
</dbReference>
<dbReference type="InterPro" id="IPR043587">
    <property type="entry name" value="Phosphatase_SSH-like"/>
</dbReference>
<gene>
    <name evidence="2" type="ORF">NEZAVI_LOCUS12412</name>
</gene>
<keyword evidence="3" id="KW-1185">Reference proteome</keyword>
<dbReference type="EMBL" id="OV725081">
    <property type="protein sequence ID" value="CAH1403897.1"/>
    <property type="molecule type" value="Genomic_DNA"/>
</dbReference>
<organism evidence="2 3">
    <name type="scientific">Nezara viridula</name>
    <name type="common">Southern green stink bug</name>
    <name type="synonym">Cimex viridulus</name>
    <dbReference type="NCBI Taxonomy" id="85310"/>
    <lineage>
        <taxon>Eukaryota</taxon>
        <taxon>Metazoa</taxon>
        <taxon>Ecdysozoa</taxon>
        <taxon>Arthropoda</taxon>
        <taxon>Hexapoda</taxon>
        <taxon>Insecta</taxon>
        <taxon>Pterygota</taxon>
        <taxon>Neoptera</taxon>
        <taxon>Paraneoptera</taxon>
        <taxon>Hemiptera</taxon>
        <taxon>Heteroptera</taxon>
        <taxon>Panheteroptera</taxon>
        <taxon>Pentatomomorpha</taxon>
        <taxon>Pentatomoidea</taxon>
        <taxon>Pentatomidae</taxon>
        <taxon>Pentatominae</taxon>
        <taxon>Nezara</taxon>
    </lineage>
</organism>
<evidence type="ECO:0000313" key="3">
    <source>
        <dbReference type="Proteomes" id="UP001152798"/>
    </source>
</evidence>
<reference evidence="2" key="1">
    <citation type="submission" date="2022-01" db="EMBL/GenBank/DDBJ databases">
        <authorList>
            <person name="King R."/>
        </authorList>
    </citation>
    <scope>NUCLEOTIDE SEQUENCE</scope>
</reference>
<dbReference type="PANTHER" id="PTHR45864">
    <property type="entry name" value="SLINGSHOT PROTEIN PHOSPHATASE HOMOLOG"/>
    <property type="match status" value="1"/>
</dbReference>
<protein>
    <submittedName>
        <fullName evidence="2">Uncharacterized protein</fullName>
    </submittedName>
</protein>
<feature type="region of interest" description="Disordered" evidence="1">
    <location>
        <begin position="17"/>
        <end position="43"/>
    </location>
</feature>
<dbReference type="OrthoDB" id="5779068at2759"/>
<feature type="compositionally biased region" description="Basic and acidic residues" evidence="1">
    <location>
        <begin position="183"/>
        <end position="194"/>
    </location>
</feature>
<evidence type="ECO:0000256" key="1">
    <source>
        <dbReference type="SAM" id="MobiDB-lite"/>
    </source>
</evidence>
<dbReference type="GO" id="GO:0016791">
    <property type="term" value="F:phosphatase activity"/>
    <property type="evidence" value="ECO:0007669"/>
    <property type="project" value="InterPro"/>
</dbReference>
<dbReference type="GO" id="GO:0003779">
    <property type="term" value="F:actin binding"/>
    <property type="evidence" value="ECO:0007669"/>
    <property type="project" value="InterPro"/>
</dbReference>
<evidence type="ECO:0000313" key="2">
    <source>
        <dbReference type="EMBL" id="CAH1403897.1"/>
    </source>
</evidence>
<sequence>ISIIKSIWTYGVELFGSTKPSNSSRERREWGSSVAGHSASNAKGPSLSECYFAGKGAAVVLPPHERLLPSPSWPAPAATGSDIQAHLQSMFYLLRPEETLKMDPRHVEFKCKRFEKRRRISLGSQTTDDGAKFLQSMNKDNTRDLIKQTILTIIRYCSRSNESPPPGDSSHSTGHGHRVLSGESRRQWKIHQES</sequence>
<name>A0A9P0HLF8_NEZVI</name>
<dbReference type="PANTHER" id="PTHR45864:SF2">
    <property type="entry name" value="PROTEIN PHOSPHATASE SLINGSHOT"/>
    <property type="match status" value="1"/>
</dbReference>